<feature type="transmembrane region" description="Helical" evidence="1">
    <location>
        <begin position="182"/>
        <end position="204"/>
    </location>
</feature>
<evidence type="ECO:0000259" key="2">
    <source>
        <dbReference type="SMART" id="SM00014"/>
    </source>
</evidence>
<dbReference type="EMBL" id="JFHR01000052">
    <property type="protein sequence ID" value="KEQ52074.1"/>
    <property type="molecule type" value="Genomic_DNA"/>
</dbReference>
<dbReference type="InterPro" id="IPR000326">
    <property type="entry name" value="PAP2/HPO"/>
</dbReference>
<comment type="caution">
    <text evidence="3">The sequence shown here is derived from an EMBL/GenBank/DDBJ whole genome shotgun (WGS) entry which is preliminary data.</text>
</comment>
<reference evidence="3 4" key="1">
    <citation type="submission" date="2014-02" db="EMBL/GenBank/DDBJ databases">
        <title>Whole genome sequence of Sphingobium chlorophenolicum NBRC 16172.</title>
        <authorList>
            <person name="Gan H.M."/>
            <person name="Gan H.Y."/>
            <person name="Chew T.H."/>
            <person name="Savka M.A."/>
        </authorList>
    </citation>
    <scope>NUCLEOTIDE SEQUENCE [LARGE SCALE GENOMIC DNA]</scope>
    <source>
        <strain evidence="3 4">NBRC 16172</strain>
    </source>
</reference>
<proteinExistence type="predicted"/>
<organism evidence="3 4">
    <name type="scientific">Sphingobium chlorophenolicum</name>
    <dbReference type="NCBI Taxonomy" id="46429"/>
    <lineage>
        <taxon>Bacteria</taxon>
        <taxon>Pseudomonadati</taxon>
        <taxon>Pseudomonadota</taxon>
        <taxon>Alphaproteobacteria</taxon>
        <taxon>Sphingomonadales</taxon>
        <taxon>Sphingomonadaceae</taxon>
        <taxon>Sphingobium</taxon>
    </lineage>
</organism>
<feature type="transmembrane region" description="Helical" evidence="1">
    <location>
        <begin position="68"/>
        <end position="86"/>
    </location>
</feature>
<accession>A0A081RA51</accession>
<feature type="transmembrane region" description="Helical" evidence="1">
    <location>
        <begin position="98"/>
        <end position="117"/>
    </location>
</feature>
<evidence type="ECO:0000313" key="4">
    <source>
        <dbReference type="Proteomes" id="UP000028411"/>
    </source>
</evidence>
<feature type="transmembrane region" description="Helical" evidence="1">
    <location>
        <begin position="18"/>
        <end position="36"/>
    </location>
</feature>
<dbReference type="Pfam" id="PF01569">
    <property type="entry name" value="PAP2"/>
    <property type="match status" value="1"/>
</dbReference>
<sequence length="242" mass="26412">MEFPTSRPIALPLSATKWAAVLLGTMSIVTLVFVMMPEIDLNASRAFFDDTRTFHLASSEILTLIRGLNDWILIGGLCVAVIGLVMFSRTDQPRAFDFLFPILVYAVGPGLVVNWMLKNGMGRARPRDVLHFGGEKSFTHAWELSTECIRNCSFTSGEAASAVAMLSLVTIIPSTRRRARQAVAALFVVLALAFSLNRIAFGAHFLSDTLMSMLLVALVMLIVHCALQALLQSMNRKGPAPG</sequence>
<evidence type="ECO:0000313" key="3">
    <source>
        <dbReference type="EMBL" id="KEQ52074.1"/>
    </source>
</evidence>
<dbReference type="Gene3D" id="1.20.144.10">
    <property type="entry name" value="Phosphatidic acid phosphatase type 2/haloperoxidase"/>
    <property type="match status" value="1"/>
</dbReference>
<keyword evidence="1" id="KW-1133">Transmembrane helix</keyword>
<dbReference type="SMART" id="SM00014">
    <property type="entry name" value="acidPPc"/>
    <property type="match status" value="1"/>
</dbReference>
<keyword evidence="1" id="KW-0472">Membrane</keyword>
<dbReference type="InterPro" id="IPR036938">
    <property type="entry name" value="PAP2/HPO_sf"/>
</dbReference>
<name>A0A081RA51_SPHCR</name>
<feature type="transmembrane region" description="Helical" evidence="1">
    <location>
        <begin position="210"/>
        <end position="231"/>
    </location>
</feature>
<keyword evidence="1" id="KW-0812">Transmembrane</keyword>
<dbReference type="AlphaFoldDB" id="A0A081RA51"/>
<dbReference type="Proteomes" id="UP000028411">
    <property type="component" value="Unassembled WGS sequence"/>
</dbReference>
<feature type="domain" description="Phosphatidic acid phosphatase type 2/haloperoxidase" evidence="2">
    <location>
        <begin position="100"/>
        <end position="224"/>
    </location>
</feature>
<protein>
    <submittedName>
        <fullName evidence="3">PAP2 (Acid phosphatase) superfamily protein</fullName>
    </submittedName>
</protein>
<dbReference type="SUPFAM" id="SSF48317">
    <property type="entry name" value="Acid phosphatase/Vanadium-dependent haloperoxidase"/>
    <property type="match status" value="1"/>
</dbReference>
<gene>
    <name evidence="3" type="ORF">BV95_03626</name>
</gene>
<evidence type="ECO:0000256" key="1">
    <source>
        <dbReference type="SAM" id="Phobius"/>
    </source>
</evidence>
<dbReference type="OrthoDB" id="9813524at2"/>
<dbReference type="RefSeq" id="WP_162179765.1">
    <property type="nucleotide sequence ID" value="NZ_JFHR01000052.1"/>
</dbReference>
<dbReference type="eggNOG" id="COG3907">
    <property type="taxonomic scope" value="Bacteria"/>
</dbReference>